<sequence length="40" mass="4505">MACRRTVIVPNGVRGRFAYTIAAFVLSFKEFTCCAHFSHP</sequence>
<reference evidence="1 2" key="1">
    <citation type="submission" date="2018-03" db="EMBL/GenBank/DDBJ databases">
        <title>Genomic Encyclopedia of Archaeal and Bacterial Type Strains, Phase II (KMG-II): from individual species to whole genera.</title>
        <authorList>
            <person name="Goeker M."/>
        </authorList>
    </citation>
    <scope>NUCLEOTIDE SEQUENCE [LARGE SCALE GENOMIC DNA]</scope>
    <source>
        <strain evidence="1 2">DSM 100065</strain>
    </source>
</reference>
<dbReference type="AlphaFoldDB" id="A0A2T1A3M4"/>
<evidence type="ECO:0000313" key="2">
    <source>
        <dbReference type="Proteomes" id="UP000237752"/>
    </source>
</evidence>
<dbReference type="EMBL" id="PVUE01000003">
    <property type="protein sequence ID" value="PRZ43202.1"/>
    <property type="molecule type" value="Genomic_DNA"/>
</dbReference>
<organism evidence="1 2">
    <name type="scientific">Antricoccus suffuscus</name>
    <dbReference type="NCBI Taxonomy" id="1629062"/>
    <lineage>
        <taxon>Bacteria</taxon>
        <taxon>Bacillati</taxon>
        <taxon>Actinomycetota</taxon>
        <taxon>Actinomycetes</taxon>
        <taxon>Geodermatophilales</taxon>
        <taxon>Antricoccaceae</taxon>
        <taxon>Antricoccus</taxon>
    </lineage>
</organism>
<evidence type="ECO:0000313" key="1">
    <source>
        <dbReference type="EMBL" id="PRZ43202.1"/>
    </source>
</evidence>
<gene>
    <name evidence="1" type="ORF">CLV47_103260</name>
</gene>
<proteinExistence type="predicted"/>
<keyword evidence="2" id="KW-1185">Reference proteome</keyword>
<protein>
    <submittedName>
        <fullName evidence="1">Uncharacterized protein</fullName>
    </submittedName>
</protein>
<accession>A0A2T1A3M4</accession>
<comment type="caution">
    <text evidence="1">The sequence shown here is derived from an EMBL/GenBank/DDBJ whole genome shotgun (WGS) entry which is preliminary data.</text>
</comment>
<name>A0A2T1A3M4_9ACTN</name>
<dbReference type="Proteomes" id="UP000237752">
    <property type="component" value="Unassembled WGS sequence"/>
</dbReference>